<comment type="caution">
    <text evidence="3">The sequence shown here is derived from an EMBL/GenBank/DDBJ whole genome shotgun (WGS) entry which is preliminary data.</text>
</comment>
<accession>A0A498NQY5</accession>
<dbReference type="AlphaFoldDB" id="A0A498NQY5"/>
<sequence>MAAAPQRLGRIPPNRAPKSGLWQTSRAPPSPGRSTPGSRRYGPPYVRAPNLRPGPRGLKAGSTDSPRRPLSDAATPESIDPRGAEIRAPEARKAKLLTGRNSPKKRANSIKIRVTLEHGHLFLMSPAPSPYDPSSQNGGRPTSHLNAYRFGGRALPFLTF</sequence>
<feature type="compositionally biased region" description="Low complexity" evidence="1">
    <location>
        <begin position="32"/>
        <end position="44"/>
    </location>
</feature>
<keyword evidence="5" id="KW-1185">Reference proteome</keyword>
<reference evidence="3 5" key="1">
    <citation type="submission" date="2018-03" db="EMBL/GenBank/DDBJ databases">
        <title>Draft genome sequence of Rohu Carp (Labeo rohita).</title>
        <authorList>
            <person name="Das P."/>
            <person name="Kushwaha B."/>
            <person name="Joshi C.G."/>
            <person name="Kumar D."/>
            <person name="Nagpure N.S."/>
            <person name="Sahoo L."/>
            <person name="Das S.P."/>
            <person name="Bit A."/>
            <person name="Patnaik S."/>
            <person name="Meher P.K."/>
            <person name="Jayasankar P."/>
            <person name="Koringa P.G."/>
            <person name="Patel N.V."/>
            <person name="Hinsu A.T."/>
            <person name="Kumar R."/>
            <person name="Pandey M."/>
            <person name="Agarwal S."/>
            <person name="Srivastava S."/>
            <person name="Singh M."/>
            <person name="Iquebal M.A."/>
            <person name="Jaiswal S."/>
            <person name="Angadi U.B."/>
            <person name="Kumar N."/>
            <person name="Raza M."/>
            <person name="Shah T.M."/>
            <person name="Rai A."/>
            <person name="Jena J.K."/>
        </authorList>
    </citation>
    <scope>NUCLEOTIDE SEQUENCE [LARGE SCALE GENOMIC DNA]</scope>
    <source>
        <strain evidence="3">DASCIFA01</strain>
        <tissue evidence="3">Testis</tissue>
    </source>
</reference>
<feature type="region of interest" description="Disordered" evidence="1">
    <location>
        <begin position="125"/>
        <end position="144"/>
    </location>
</feature>
<feature type="compositionally biased region" description="Polar residues" evidence="1">
    <location>
        <begin position="132"/>
        <end position="144"/>
    </location>
</feature>
<feature type="compositionally biased region" description="Basic and acidic residues" evidence="1">
    <location>
        <begin position="79"/>
        <end position="93"/>
    </location>
</feature>
<organism evidence="3 5">
    <name type="scientific">Labeo rohita</name>
    <name type="common">Indian major carp</name>
    <name type="synonym">Cyprinus rohita</name>
    <dbReference type="NCBI Taxonomy" id="84645"/>
    <lineage>
        <taxon>Eukaryota</taxon>
        <taxon>Metazoa</taxon>
        <taxon>Chordata</taxon>
        <taxon>Craniata</taxon>
        <taxon>Vertebrata</taxon>
        <taxon>Euteleostomi</taxon>
        <taxon>Actinopterygii</taxon>
        <taxon>Neopterygii</taxon>
        <taxon>Teleostei</taxon>
        <taxon>Ostariophysi</taxon>
        <taxon>Cypriniformes</taxon>
        <taxon>Cyprinidae</taxon>
        <taxon>Labeoninae</taxon>
        <taxon>Labeonini</taxon>
        <taxon>Labeo</taxon>
    </lineage>
</organism>
<dbReference type="EMBL" id="QBIY01012866">
    <property type="protein sequence ID" value="RXN15053.1"/>
    <property type="molecule type" value="Genomic_DNA"/>
</dbReference>
<evidence type="ECO:0000313" key="4">
    <source>
        <dbReference type="EMBL" id="RXN34387.1"/>
    </source>
</evidence>
<feature type="region of interest" description="Disordered" evidence="1">
    <location>
        <begin position="1"/>
        <end position="108"/>
    </location>
</feature>
<proteinExistence type="predicted"/>
<name>A0A498NQY5_LABRO</name>
<evidence type="ECO:0000313" key="3">
    <source>
        <dbReference type="EMBL" id="RXN34385.1"/>
    </source>
</evidence>
<dbReference type="EMBL" id="QBIY01011189">
    <property type="protein sequence ID" value="RXN34387.1"/>
    <property type="molecule type" value="Genomic_DNA"/>
</dbReference>
<evidence type="ECO:0000313" key="2">
    <source>
        <dbReference type="EMBL" id="RXN15053.1"/>
    </source>
</evidence>
<dbReference type="EMBL" id="QBIY01011189">
    <property type="protein sequence ID" value="RXN34385.1"/>
    <property type="molecule type" value="Genomic_DNA"/>
</dbReference>
<evidence type="ECO:0000256" key="1">
    <source>
        <dbReference type="SAM" id="MobiDB-lite"/>
    </source>
</evidence>
<dbReference type="Proteomes" id="UP000290572">
    <property type="component" value="Unassembled WGS sequence"/>
</dbReference>
<protein>
    <submittedName>
        <fullName evidence="3">Uncharacterized protein</fullName>
    </submittedName>
</protein>
<gene>
    <name evidence="3" type="ORF">ROHU_004028</name>
    <name evidence="4" type="ORF">ROHU_004030</name>
    <name evidence="2" type="ORF">ROHU_028375</name>
</gene>
<evidence type="ECO:0000313" key="5">
    <source>
        <dbReference type="Proteomes" id="UP000290572"/>
    </source>
</evidence>